<dbReference type="Proteomes" id="UP000499080">
    <property type="component" value="Unassembled WGS sequence"/>
</dbReference>
<evidence type="ECO:0000259" key="4">
    <source>
        <dbReference type="Pfam" id="PF25023"/>
    </source>
</evidence>
<proteinExistence type="predicted"/>
<keyword evidence="1" id="KW-0245">EGF-like domain</keyword>
<dbReference type="InterPro" id="IPR056823">
    <property type="entry name" value="TEN-like_YD-shell"/>
</dbReference>
<gene>
    <name evidence="5" type="primary">Ten-a_3</name>
    <name evidence="5" type="ORF">AVEN_243966_1</name>
</gene>
<feature type="domain" description="Teneurin-like YD-shell" evidence="4">
    <location>
        <begin position="12"/>
        <end position="239"/>
    </location>
</feature>
<dbReference type="EMBL" id="BGPR01111008">
    <property type="protein sequence ID" value="GBM90819.1"/>
    <property type="molecule type" value="Genomic_DNA"/>
</dbReference>
<evidence type="ECO:0000256" key="1">
    <source>
        <dbReference type="ARBA" id="ARBA00022536"/>
    </source>
</evidence>
<evidence type="ECO:0000256" key="3">
    <source>
        <dbReference type="ARBA" id="ARBA00023157"/>
    </source>
</evidence>
<dbReference type="OrthoDB" id="442731at2759"/>
<dbReference type="AlphaFoldDB" id="A0A4Y2JN10"/>
<keyword evidence="3" id="KW-1015">Disulfide bond</keyword>
<dbReference type="Pfam" id="PF25023">
    <property type="entry name" value="TEN_YD-shell"/>
    <property type="match status" value="1"/>
</dbReference>
<sequence length="244" mass="28552">MKHLGVSKVRVQNYSYDEDGQLVEMVGRDHWKFHYDVNGNMVTMQYMGNKIDIQHVTGDRIVSFGETPYVLDGRGFVIQRGEERLVYNTKRQLTRAFRVGRYDIDYYYDGRGRLSVRKDNVGNVTQFFYADSEKPFSVSHIYNNADGRTITLMYDDRNYPMFILLNKESFYIATDHTGSPLLVYDVYGDVVKEIHRGPYGHVLFDSNPNFFCRSRLSRWFTRSMTGLIHFSDRVYDSLIDLDSG</sequence>
<accession>A0A4Y2JN10</accession>
<evidence type="ECO:0000313" key="5">
    <source>
        <dbReference type="EMBL" id="GBM90819.1"/>
    </source>
</evidence>
<evidence type="ECO:0000313" key="6">
    <source>
        <dbReference type="Proteomes" id="UP000499080"/>
    </source>
</evidence>
<dbReference type="InterPro" id="IPR051216">
    <property type="entry name" value="Teneurin"/>
</dbReference>
<protein>
    <submittedName>
        <fullName evidence="5">Teneurin-a</fullName>
    </submittedName>
</protein>
<dbReference type="PANTHER" id="PTHR11219:SF69">
    <property type="entry name" value="TENEURIN-A"/>
    <property type="match status" value="1"/>
</dbReference>
<keyword evidence="6" id="KW-1185">Reference proteome</keyword>
<name>A0A4Y2JN10_ARAVE</name>
<comment type="caution">
    <text evidence="5">The sequence shown here is derived from an EMBL/GenBank/DDBJ whole genome shotgun (WGS) entry which is preliminary data.</text>
</comment>
<dbReference type="PANTHER" id="PTHR11219">
    <property type="entry name" value="TENEURIN AND N-ACETYLGLUCOSAMINE-1-PHOSPHODIESTER ALPHA-N-ACETYLGLUCOSAMINIDASE"/>
    <property type="match status" value="1"/>
</dbReference>
<reference evidence="5 6" key="1">
    <citation type="journal article" date="2019" name="Sci. Rep.">
        <title>Orb-weaving spider Araneus ventricosus genome elucidates the spidroin gene catalogue.</title>
        <authorList>
            <person name="Kono N."/>
            <person name="Nakamura H."/>
            <person name="Ohtoshi R."/>
            <person name="Moran D.A.P."/>
            <person name="Shinohara A."/>
            <person name="Yoshida Y."/>
            <person name="Fujiwara M."/>
            <person name="Mori M."/>
            <person name="Tomita M."/>
            <person name="Arakawa K."/>
        </authorList>
    </citation>
    <scope>NUCLEOTIDE SEQUENCE [LARGE SCALE GENOMIC DNA]</scope>
</reference>
<organism evidence="5 6">
    <name type="scientific">Araneus ventricosus</name>
    <name type="common">Orbweaver spider</name>
    <name type="synonym">Epeira ventricosa</name>
    <dbReference type="NCBI Taxonomy" id="182803"/>
    <lineage>
        <taxon>Eukaryota</taxon>
        <taxon>Metazoa</taxon>
        <taxon>Ecdysozoa</taxon>
        <taxon>Arthropoda</taxon>
        <taxon>Chelicerata</taxon>
        <taxon>Arachnida</taxon>
        <taxon>Araneae</taxon>
        <taxon>Araneomorphae</taxon>
        <taxon>Entelegynae</taxon>
        <taxon>Araneoidea</taxon>
        <taxon>Araneidae</taxon>
        <taxon>Araneus</taxon>
    </lineage>
</organism>
<dbReference type="Gene3D" id="2.180.10.10">
    <property type="entry name" value="RHS repeat-associated core"/>
    <property type="match status" value="1"/>
</dbReference>
<dbReference type="GO" id="GO:0008045">
    <property type="term" value="P:motor neuron axon guidance"/>
    <property type="evidence" value="ECO:0007669"/>
    <property type="project" value="TreeGrafter"/>
</dbReference>
<evidence type="ECO:0000256" key="2">
    <source>
        <dbReference type="ARBA" id="ARBA00022737"/>
    </source>
</evidence>
<keyword evidence="2" id="KW-0677">Repeat</keyword>